<feature type="domain" description="F-box" evidence="11">
    <location>
        <begin position="561"/>
        <end position="597"/>
    </location>
</feature>
<proteinExistence type="predicted"/>
<feature type="transmembrane region" description="Helical" evidence="10">
    <location>
        <begin position="43"/>
        <end position="73"/>
    </location>
</feature>
<protein>
    <recommendedName>
        <fullName evidence="11">F-box domain-containing protein</fullName>
    </recommendedName>
</protein>
<dbReference type="Gene3D" id="1.20.1280.50">
    <property type="match status" value="1"/>
</dbReference>
<dbReference type="Pfam" id="PF07723">
    <property type="entry name" value="LRR_2"/>
    <property type="match status" value="1"/>
</dbReference>
<dbReference type="SMART" id="SM00579">
    <property type="entry name" value="FBD"/>
    <property type="match status" value="1"/>
</dbReference>
<dbReference type="SUPFAM" id="SSF81383">
    <property type="entry name" value="F-box domain"/>
    <property type="match status" value="1"/>
</dbReference>
<dbReference type="InterPro" id="IPR006566">
    <property type="entry name" value="FBD"/>
</dbReference>
<dbReference type="PROSITE" id="PS50181">
    <property type="entry name" value="FBOX"/>
    <property type="match status" value="1"/>
</dbReference>
<dbReference type="EMBL" id="JAGKQM010000012">
    <property type="protein sequence ID" value="KAH0896180.1"/>
    <property type="molecule type" value="Genomic_DNA"/>
</dbReference>
<evidence type="ECO:0000259" key="11">
    <source>
        <dbReference type="PROSITE" id="PS50181"/>
    </source>
</evidence>
<keyword evidence="8" id="KW-0961">Cell wall biogenesis/degradation</keyword>
<dbReference type="InterPro" id="IPR013101">
    <property type="entry name" value="LRR_PRU1-like"/>
</dbReference>
<keyword evidence="6" id="KW-0333">Golgi apparatus</keyword>
<feature type="transmembrane region" description="Helical" evidence="10">
    <location>
        <begin position="356"/>
        <end position="388"/>
    </location>
</feature>
<keyword evidence="5 10" id="KW-1133">Transmembrane helix</keyword>
<gene>
    <name evidence="12" type="ORF">HID58_045748</name>
</gene>
<dbReference type="InterPro" id="IPR001810">
    <property type="entry name" value="F-box_dom"/>
</dbReference>
<feature type="transmembrane region" description="Helical" evidence="10">
    <location>
        <begin position="400"/>
        <end position="426"/>
    </location>
</feature>
<keyword evidence="7 10" id="KW-0472">Membrane</keyword>
<name>A0ABQ8AUG2_BRANA</name>
<dbReference type="SUPFAM" id="SSF53448">
    <property type="entry name" value="Nucleotide-diphospho-sugar transferases"/>
    <property type="match status" value="1"/>
</dbReference>
<dbReference type="InterPro" id="IPR001173">
    <property type="entry name" value="Glyco_trans_2-like"/>
</dbReference>
<dbReference type="CDD" id="cd22160">
    <property type="entry name" value="F-box_AtFBL13-like"/>
    <property type="match status" value="1"/>
</dbReference>
<feature type="transmembrane region" description="Helical" evidence="10">
    <location>
        <begin position="485"/>
        <end position="503"/>
    </location>
</feature>
<dbReference type="Gene3D" id="3.80.10.10">
    <property type="entry name" value="Ribonuclease Inhibitor"/>
    <property type="match status" value="1"/>
</dbReference>
<keyword evidence="3" id="KW-0808">Transferase</keyword>
<accession>A0ABQ8AUG2</accession>
<keyword evidence="13" id="KW-1185">Reference proteome</keyword>
<dbReference type="Pfam" id="PF08387">
    <property type="entry name" value="FBD"/>
    <property type="match status" value="1"/>
</dbReference>
<comment type="caution">
    <text evidence="12">The sequence shown here is derived from an EMBL/GenBank/DDBJ whole genome shotgun (WGS) entry which is preliminary data.</text>
</comment>
<dbReference type="Pfam" id="PF00646">
    <property type="entry name" value="F-box"/>
    <property type="match status" value="1"/>
</dbReference>
<dbReference type="PANTHER" id="PTHR32044">
    <property type="entry name" value="GLUCOMANNAN 4-BETA-MANNOSYLTRANSFERASE 9"/>
    <property type="match status" value="1"/>
</dbReference>
<dbReference type="Pfam" id="PF13632">
    <property type="entry name" value="Glyco_trans_2_3"/>
    <property type="match status" value="1"/>
</dbReference>
<dbReference type="CDD" id="cd06437">
    <property type="entry name" value="CESA_CaSu_A2"/>
    <property type="match status" value="1"/>
</dbReference>
<dbReference type="Gene3D" id="3.90.550.10">
    <property type="entry name" value="Spore Coat Polysaccharide Biosynthesis Protein SpsA, Chain A"/>
    <property type="match status" value="1"/>
</dbReference>
<dbReference type="InterPro" id="IPR053781">
    <property type="entry name" value="F-box_AtFBL13-like"/>
</dbReference>
<evidence type="ECO:0000313" key="13">
    <source>
        <dbReference type="Proteomes" id="UP000824890"/>
    </source>
</evidence>
<evidence type="ECO:0000256" key="10">
    <source>
        <dbReference type="SAM" id="Phobius"/>
    </source>
</evidence>
<evidence type="ECO:0000313" key="12">
    <source>
        <dbReference type="EMBL" id="KAH0896180.1"/>
    </source>
</evidence>
<evidence type="ECO:0000256" key="8">
    <source>
        <dbReference type="ARBA" id="ARBA00023316"/>
    </source>
</evidence>
<keyword evidence="2" id="KW-0328">Glycosyltransferase</keyword>
<feature type="region of interest" description="Disordered" evidence="9">
    <location>
        <begin position="671"/>
        <end position="716"/>
    </location>
</feature>
<evidence type="ECO:0000256" key="4">
    <source>
        <dbReference type="ARBA" id="ARBA00022692"/>
    </source>
</evidence>
<evidence type="ECO:0000256" key="5">
    <source>
        <dbReference type="ARBA" id="ARBA00022989"/>
    </source>
</evidence>
<comment type="subcellular location">
    <subcellularLocation>
        <location evidence="1">Golgi apparatus membrane</location>
        <topology evidence="1">Multi-pass membrane protein</topology>
    </subcellularLocation>
</comment>
<evidence type="ECO:0000256" key="6">
    <source>
        <dbReference type="ARBA" id="ARBA00023034"/>
    </source>
</evidence>
<organism evidence="12 13">
    <name type="scientific">Brassica napus</name>
    <name type="common">Rape</name>
    <dbReference type="NCBI Taxonomy" id="3708"/>
    <lineage>
        <taxon>Eukaryota</taxon>
        <taxon>Viridiplantae</taxon>
        <taxon>Streptophyta</taxon>
        <taxon>Embryophyta</taxon>
        <taxon>Tracheophyta</taxon>
        <taxon>Spermatophyta</taxon>
        <taxon>Magnoliopsida</taxon>
        <taxon>eudicotyledons</taxon>
        <taxon>Gunneridae</taxon>
        <taxon>Pentapetalae</taxon>
        <taxon>rosids</taxon>
        <taxon>malvids</taxon>
        <taxon>Brassicales</taxon>
        <taxon>Brassicaceae</taxon>
        <taxon>Brassiceae</taxon>
        <taxon>Brassica</taxon>
    </lineage>
</organism>
<dbReference type="PANTHER" id="PTHR32044:SF17">
    <property type="entry name" value="GLUCOMANNAN 4-BETA-MANNOSYLTRANSFERASE 2"/>
    <property type="match status" value="1"/>
</dbReference>
<dbReference type="InterPro" id="IPR029044">
    <property type="entry name" value="Nucleotide-diphossugar_trans"/>
</dbReference>
<dbReference type="InterPro" id="IPR036047">
    <property type="entry name" value="F-box-like_dom_sf"/>
</dbReference>
<evidence type="ECO:0000256" key="7">
    <source>
        <dbReference type="ARBA" id="ARBA00023136"/>
    </source>
</evidence>
<dbReference type="InterPro" id="IPR032675">
    <property type="entry name" value="LRR_dom_sf"/>
</dbReference>
<keyword evidence="4 10" id="KW-0812">Transmembrane</keyword>
<evidence type="ECO:0000256" key="9">
    <source>
        <dbReference type="SAM" id="MobiDB-lite"/>
    </source>
</evidence>
<dbReference type="SMART" id="SM00256">
    <property type="entry name" value="FBOX"/>
    <property type="match status" value="1"/>
</dbReference>
<evidence type="ECO:0000256" key="2">
    <source>
        <dbReference type="ARBA" id="ARBA00022676"/>
    </source>
</evidence>
<evidence type="ECO:0000256" key="1">
    <source>
        <dbReference type="ARBA" id="ARBA00004653"/>
    </source>
</evidence>
<evidence type="ECO:0000256" key="3">
    <source>
        <dbReference type="ARBA" id="ARBA00022679"/>
    </source>
</evidence>
<reference evidence="12 13" key="1">
    <citation type="submission" date="2021-05" db="EMBL/GenBank/DDBJ databases">
        <title>Genome Assembly of Synthetic Allotetraploid Brassica napus Reveals Homoeologous Exchanges between Subgenomes.</title>
        <authorList>
            <person name="Davis J.T."/>
        </authorList>
    </citation>
    <scope>NUCLEOTIDE SEQUENCE [LARGE SCALE GENOMIC DNA]</scope>
    <source>
        <strain evidence="13">cv. Da-Ae</strain>
        <tissue evidence="12">Seedling</tissue>
    </source>
</reference>
<sequence>MDGVSPKFVLPETFDGVKMEITGQLGMIWELVKAPVIVPLLQLAVYICLLMSLMLLCERVYMGTVIVLVKLFWKKPEKRYKFEPIHDDEELGSSNFPVVLVQIPMFNEREVYKLSIGAASGLSWPSDRLVIQVLDDSTDPTVKQMVEMECQRWASKGINITYQIRENRVGYKAGALKEGLKRSYVKHCEYVVIFDADFQPEPDFLRRSIPFLVHNPNIALVQARWRFVNSDECLLTRMQEMSLDYHFTVEQEVGSSTHAFFGFNGTAGIWRIAAINEAGGWKDRTTVEDMDLAVRASLRGWKFLYLGDLQVKSELPSTFRAFRFQQHRWSCGPANLFRKMVMEIIRNKKVRFWKKVYVIYSFFFVRKVIAHWVTFCFYCVVLPLTILVPEVKVPIWGSVYIPSIITVLNSVGTPRSIHLLFYWILFENVMSLHRTKATLIGLFEAGRANEWVVTAKLGSGQSAKRNTKGLKKFPRIFKLPDRLNTLELGFAAFLFVCGCYDYVHGKNNYFIYLQCPSSSVGLAGSGHMSRVSSYRRMEKSFSKIQKRMYDEYRARYLRAREDTISKLPDPLLCQILSHLPTKDAFRTSVLSHRWRSVCLLVPNLDLDSSEFPDYDTFVSFIDKLLAFSREENSVLYKVKLSLQKEDENDQYCVTRWIDSVANTKLNHLDVEEENRRESREHRRDIERTLERTAESRESSVKISREPSREHRRENRRERTVEISRFRDRRENREIRREEERSREKRDRTRKLYLFWDADNHGLRLHRVSFGELKSVSLPCLKTMRLEHNVYASDASLELLISSPPVLEDLSIFRMVPDNKLSRDLRRDGFVDVFEREGSGVFIDAPRLKYLKFEDDLSDVKVITNSMSLEKVNVAFVFGENDFAHVIDLPKRNMVSNFFNSISGVKEMKISLYTLEFLDYNWVCESYDPLPQFCNVSTLKVKFSVLNLDMMMSTLLESFPNLNSLVLKLDDPSNEKAANVRLSSVPPCLLSSLEFVKIKRFNGGPVDMEIARYFLEKSQVLKKLVLDFKCSAFEQGFYMLRDLIALPRRSSSSQIVLC</sequence>
<dbReference type="Proteomes" id="UP000824890">
    <property type="component" value="Unassembled WGS sequence"/>
</dbReference>